<dbReference type="AlphaFoldDB" id="A0AAV5S802"/>
<dbReference type="Proteomes" id="UP001432027">
    <property type="component" value="Unassembled WGS sequence"/>
</dbReference>
<proteinExistence type="predicted"/>
<evidence type="ECO:0000313" key="2">
    <source>
        <dbReference type="Proteomes" id="UP001432027"/>
    </source>
</evidence>
<accession>A0AAV5S802</accession>
<sequence length="190" mass="22111">RVMTEDDEMLPEYVRRFTLMNGTKIYFKDTHGNEIYTGINAENKEYSVASFPSDELHFAGELNNELFFYTVDRDNWIYCFYKCSCKETTGPGPLSFEKIGEIIEDRQIRIASKQPYLIDIPSGGQRGDIKSFDGRKIMELTPNDLEYFVSLPAWIFFVRKGILYIVIEGRSTFWRFNEKVAEGQRKTGST</sequence>
<protein>
    <recommendedName>
        <fullName evidence="3">S9 family peptidase</fullName>
    </recommendedName>
</protein>
<gene>
    <name evidence="1" type="ORF">PENTCL1PPCAC_387</name>
</gene>
<evidence type="ECO:0008006" key="3">
    <source>
        <dbReference type="Google" id="ProtNLM"/>
    </source>
</evidence>
<keyword evidence="2" id="KW-1185">Reference proteome</keyword>
<feature type="non-terminal residue" evidence="1">
    <location>
        <position position="190"/>
    </location>
</feature>
<organism evidence="1 2">
    <name type="scientific">Pristionchus entomophagus</name>
    <dbReference type="NCBI Taxonomy" id="358040"/>
    <lineage>
        <taxon>Eukaryota</taxon>
        <taxon>Metazoa</taxon>
        <taxon>Ecdysozoa</taxon>
        <taxon>Nematoda</taxon>
        <taxon>Chromadorea</taxon>
        <taxon>Rhabditida</taxon>
        <taxon>Rhabditina</taxon>
        <taxon>Diplogasteromorpha</taxon>
        <taxon>Diplogasteroidea</taxon>
        <taxon>Neodiplogasteridae</taxon>
        <taxon>Pristionchus</taxon>
    </lineage>
</organism>
<evidence type="ECO:0000313" key="1">
    <source>
        <dbReference type="EMBL" id="GMS78212.1"/>
    </source>
</evidence>
<dbReference type="EMBL" id="BTSX01000001">
    <property type="protein sequence ID" value="GMS78212.1"/>
    <property type="molecule type" value="Genomic_DNA"/>
</dbReference>
<reference evidence="1" key="1">
    <citation type="submission" date="2023-10" db="EMBL/GenBank/DDBJ databases">
        <title>Genome assembly of Pristionchus species.</title>
        <authorList>
            <person name="Yoshida K."/>
            <person name="Sommer R.J."/>
        </authorList>
    </citation>
    <scope>NUCLEOTIDE SEQUENCE</scope>
    <source>
        <strain evidence="1">RS0144</strain>
    </source>
</reference>
<name>A0AAV5S802_9BILA</name>
<comment type="caution">
    <text evidence="1">The sequence shown here is derived from an EMBL/GenBank/DDBJ whole genome shotgun (WGS) entry which is preliminary data.</text>
</comment>
<feature type="non-terminal residue" evidence="1">
    <location>
        <position position="1"/>
    </location>
</feature>